<evidence type="ECO:0000313" key="6">
    <source>
        <dbReference type="Proteomes" id="UP000287330"/>
    </source>
</evidence>
<dbReference type="EC" id="3.1.2.4" evidence="2"/>
<dbReference type="OrthoDB" id="9790967at2"/>
<dbReference type="GO" id="GO:0003860">
    <property type="term" value="F:3-hydroxyisobutyryl-CoA hydrolase activity"/>
    <property type="evidence" value="ECO:0007669"/>
    <property type="project" value="UniProtKB-EC"/>
</dbReference>
<dbReference type="RefSeq" id="WP_110572499.1">
    <property type="nucleotide sequence ID" value="NZ_PIPV01000001.1"/>
</dbReference>
<name>A0A432YBK6_9GAMM</name>
<feature type="domain" description="Enoyl-CoA hydratase/isomerase" evidence="4">
    <location>
        <begin position="17"/>
        <end position="357"/>
    </location>
</feature>
<dbReference type="GO" id="GO:0006574">
    <property type="term" value="P:L-valine catabolic process"/>
    <property type="evidence" value="ECO:0007669"/>
    <property type="project" value="TreeGrafter"/>
</dbReference>
<dbReference type="InterPro" id="IPR045004">
    <property type="entry name" value="ECH_dom"/>
</dbReference>
<dbReference type="Proteomes" id="UP000287330">
    <property type="component" value="Unassembled WGS sequence"/>
</dbReference>
<comment type="caution">
    <text evidence="5">The sequence shown here is derived from an EMBL/GenBank/DDBJ whole genome shotgun (WGS) entry which is preliminary data.</text>
</comment>
<dbReference type="CDD" id="cd06558">
    <property type="entry name" value="crotonase-like"/>
    <property type="match status" value="1"/>
</dbReference>
<dbReference type="Gene3D" id="3.90.226.10">
    <property type="entry name" value="2-enoyl-CoA Hydratase, Chain A, domain 1"/>
    <property type="match status" value="1"/>
</dbReference>
<gene>
    <name evidence="5" type="ORF">CWE25_01595</name>
</gene>
<dbReference type="NCBIfam" id="NF004127">
    <property type="entry name" value="PRK05617.1"/>
    <property type="match status" value="1"/>
</dbReference>
<evidence type="ECO:0000313" key="5">
    <source>
        <dbReference type="EMBL" id="RUO58313.1"/>
    </source>
</evidence>
<evidence type="ECO:0000256" key="3">
    <source>
        <dbReference type="ARBA" id="ARBA00022801"/>
    </source>
</evidence>
<dbReference type="SUPFAM" id="SSF52096">
    <property type="entry name" value="ClpP/crotonase"/>
    <property type="match status" value="1"/>
</dbReference>
<evidence type="ECO:0000256" key="2">
    <source>
        <dbReference type="ARBA" id="ARBA00011915"/>
    </source>
</evidence>
<dbReference type="PANTHER" id="PTHR43176">
    <property type="entry name" value="3-HYDROXYISOBUTYRYL-COA HYDROLASE-RELATED"/>
    <property type="match status" value="1"/>
</dbReference>
<organism evidence="5 6">
    <name type="scientific">Idiomarina fontislapidosi</name>
    <dbReference type="NCBI Taxonomy" id="263723"/>
    <lineage>
        <taxon>Bacteria</taxon>
        <taxon>Pseudomonadati</taxon>
        <taxon>Pseudomonadota</taxon>
        <taxon>Gammaproteobacteria</taxon>
        <taxon>Alteromonadales</taxon>
        <taxon>Idiomarinaceae</taxon>
        <taxon>Idiomarina</taxon>
    </lineage>
</organism>
<dbReference type="AlphaFoldDB" id="A0A432YBK6"/>
<keyword evidence="3" id="KW-0378">Hydrolase</keyword>
<sequence>MQTPVIIETINAGDKVIGVATLNSEKSLNALSLAMAETLLPQLQAWADDPDVACIWLQGAGEKAFCAGGDIVAMYKAMQAEPGQLVPEVENFFTTEYQLDYAIQTYPKPIICWGDGIVMGGGMGLMNGASHRIVTDRSLLAMPEVTIGLYPDVGATYFLNRMPKGCGAFLGMTGATMNASDALFLNLADQFVGHQHKAQLIEALQSIEWGDTGALNHQKVTDMLEQFAEQDDTALPTPQVEAHIETIQQAMDTQTVTEAVQRVLAADEEDKWFQKAQKNLKHGCPITPHLVWQQTRHGADLSLADCFRFELTLSCNCAVRGDFAEGIRALLIDKDKQPKWQFTDVADVTEEAIDGFFDPPWGERTHPLAELEHVLVKK</sequence>
<dbReference type="InterPro" id="IPR029045">
    <property type="entry name" value="ClpP/crotonase-like_dom_sf"/>
</dbReference>
<comment type="catalytic activity">
    <reaction evidence="1">
        <text>3-hydroxy-2-methylpropanoyl-CoA + H2O = 3-hydroxy-2-methylpropanoate + CoA + H(+)</text>
        <dbReference type="Rhea" id="RHEA:20888"/>
        <dbReference type="ChEBI" id="CHEBI:11805"/>
        <dbReference type="ChEBI" id="CHEBI:15377"/>
        <dbReference type="ChEBI" id="CHEBI:15378"/>
        <dbReference type="ChEBI" id="CHEBI:57287"/>
        <dbReference type="ChEBI" id="CHEBI:57340"/>
        <dbReference type="EC" id="3.1.2.4"/>
    </reaction>
</comment>
<reference evidence="6" key="1">
    <citation type="journal article" date="2018" name="Front. Microbiol.">
        <title>Genome-Based Analysis Reveals the Taxonomy and Diversity of the Family Idiomarinaceae.</title>
        <authorList>
            <person name="Liu Y."/>
            <person name="Lai Q."/>
            <person name="Shao Z."/>
        </authorList>
    </citation>
    <scope>NUCLEOTIDE SEQUENCE [LARGE SCALE GENOMIC DNA]</scope>
    <source>
        <strain evidence="6">F23</strain>
    </source>
</reference>
<protein>
    <recommendedName>
        <fullName evidence="2">3-hydroxyisobutyryl-CoA hydrolase</fullName>
        <ecNumber evidence="2">3.1.2.4</ecNumber>
    </recommendedName>
</protein>
<dbReference type="PANTHER" id="PTHR43176:SF3">
    <property type="entry name" value="3-HYDROXYISOBUTYRYL-COA HYDROLASE, MITOCHONDRIAL"/>
    <property type="match status" value="1"/>
</dbReference>
<proteinExistence type="predicted"/>
<accession>A0A432YBK6</accession>
<dbReference type="InterPro" id="IPR032259">
    <property type="entry name" value="HIBYL-CoA-H"/>
</dbReference>
<dbReference type="GO" id="GO:0005829">
    <property type="term" value="C:cytosol"/>
    <property type="evidence" value="ECO:0007669"/>
    <property type="project" value="TreeGrafter"/>
</dbReference>
<evidence type="ECO:0000259" key="4">
    <source>
        <dbReference type="Pfam" id="PF16113"/>
    </source>
</evidence>
<evidence type="ECO:0000256" key="1">
    <source>
        <dbReference type="ARBA" id="ARBA00001709"/>
    </source>
</evidence>
<dbReference type="EMBL" id="PIPV01000001">
    <property type="protein sequence ID" value="RUO58313.1"/>
    <property type="molecule type" value="Genomic_DNA"/>
</dbReference>
<dbReference type="Pfam" id="PF16113">
    <property type="entry name" value="ECH_2"/>
    <property type="match status" value="1"/>
</dbReference>
<keyword evidence="6" id="KW-1185">Reference proteome</keyword>